<evidence type="ECO:0000313" key="3">
    <source>
        <dbReference type="Proteomes" id="UP001209540"/>
    </source>
</evidence>
<comment type="caution">
    <text evidence="2">The sequence shown here is derived from an EMBL/GenBank/DDBJ whole genome shotgun (WGS) entry which is preliminary data.</text>
</comment>
<keyword evidence="1" id="KW-0812">Transmembrane</keyword>
<sequence length="77" mass="9381">MRCVPVYFVYVMLMDLNIMYICFYAWLCGCVGWFILATLYYWMCRDQLHLLLLLFLKVYISGKLKLIEKKKRHIPSF</sequence>
<evidence type="ECO:0000256" key="1">
    <source>
        <dbReference type="SAM" id="Phobius"/>
    </source>
</evidence>
<evidence type="ECO:0000313" key="2">
    <source>
        <dbReference type="EMBL" id="KAI9270795.1"/>
    </source>
</evidence>
<keyword evidence="1" id="KW-1133">Transmembrane helix</keyword>
<name>A0AAD5PH46_9FUNG</name>
<dbReference type="EMBL" id="JAIXMP010000007">
    <property type="protein sequence ID" value="KAI9270795.1"/>
    <property type="molecule type" value="Genomic_DNA"/>
</dbReference>
<organism evidence="2 3">
    <name type="scientific">Phascolomyces articulosus</name>
    <dbReference type="NCBI Taxonomy" id="60185"/>
    <lineage>
        <taxon>Eukaryota</taxon>
        <taxon>Fungi</taxon>
        <taxon>Fungi incertae sedis</taxon>
        <taxon>Mucoromycota</taxon>
        <taxon>Mucoromycotina</taxon>
        <taxon>Mucoromycetes</taxon>
        <taxon>Mucorales</taxon>
        <taxon>Lichtheimiaceae</taxon>
        <taxon>Phascolomyces</taxon>
    </lineage>
</organism>
<keyword evidence="1" id="KW-0472">Membrane</keyword>
<feature type="transmembrane region" description="Helical" evidence="1">
    <location>
        <begin position="48"/>
        <end position="67"/>
    </location>
</feature>
<reference evidence="2" key="1">
    <citation type="journal article" date="2022" name="IScience">
        <title>Evolution of zygomycete secretomes and the origins of terrestrial fungal ecologies.</title>
        <authorList>
            <person name="Chang Y."/>
            <person name="Wang Y."/>
            <person name="Mondo S."/>
            <person name="Ahrendt S."/>
            <person name="Andreopoulos W."/>
            <person name="Barry K."/>
            <person name="Beard J."/>
            <person name="Benny G.L."/>
            <person name="Blankenship S."/>
            <person name="Bonito G."/>
            <person name="Cuomo C."/>
            <person name="Desiro A."/>
            <person name="Gervers K.A."/>
            <person name="Hundley H."/>
            <person name="Kuo A."/>
            <person name="LaButti K."/>
            <person name="Lang B.F."/>
            <person name="Lipzen A."/>
            <person name="O'Donnell K."/>
            <person name="Pangilinan J."/>
            <person name="Reynolds N."/>
            <person name="Sandor L."/>
            <person name="Smith M.E."/>
            <person name="Tsang A."/>
            <person name="Grigoriev I.V."/>
            <person name="Stajich J.E."/>
            <person name="Spatafora J.W."/>
        </authorList>
    </citation>
    <scope>NUCLEOTIDE SEQUENCE</scope>
    <source>
        <strain evidence="2">RSA 2281</strain>
    </source>
</reference>
<feature type="transmembrane region" description="Helical" evidence="1">
    <location>
        <begin position="21"/>
        <end position="42"/>
    </location>
</feature>
<proteinExistence type="predicted"/>
<accession>A0AAD5PH46</accession>
<gene>
    <name evidence="2" type="ORF">BDA99DRAFT_502697</name>
</gene>
<reference evidence="2" key="2">
    <citation type="submission" date="2023-02" db="EMBL/GenBank/DDBJ databases">
        <authorList>
            <consortium name="DOE Joint Genome Institute"/>
            <person name="Mondo S.J."/>
            <person name="Chang Y."/>
            <person name="Wang Y."/>
            <person name="Ahrendt S."/>
            <person name="Andreopoulos W."/>
            <person name="Barry K."/>
            <person name="Beard J."/>
            <person name="Benny G.L."/>
            <person name="Blankenship S."/>
            <person name="Bonito G."/>
            <person name="Cuomo C."/>
            <person name="Desiro A."/>
            <person name="Gervers K.A."/>
            <person name="Hundley H."/>
            <person name="Kuo A."/>
            <person name="LaButti K."/>
            <person name="Lang B.F."/>
            <person name="Lipzen A."/>
            <person name="O'Donnell K."/>
            <person name="Pangilinan J."/>
            <person name="Reynolds N."/>
            <person name="Sandor L."/>
            <person name="Smith M.W."/>
            <person name="Tsang A."/>
            <person name="Grigoriev I.V."/>
            <person name="Stajich J.E."/>
            <person name="Spatafora J.W."/>
        </authorList>
    </citation>
    <scope>NUCLEOTIDE SEQUENCE</scope>
    <source>
        <strain evidence="2">RSA 2281</strain>
    </source>
</reference>
<dbReference type="PROSITE" id="PS51257">
    <property type="entry name" value="PROKAR_LIPOPROTEIN"/>
    <property type="match status" value="1"/>
</dbReference>
<dbReference type="AlphaFoldDB" id="A0AAD5PH46"/>
<keyword evidence="3" id="KW-1185">Reference proteome</keyword>
<dbReference type="Proteomes" id="UP001209540">
    <property type="component" value="Unassembled WGS sequence"/>
</dbReference>
<protein>
    <submittedName>
        <fullName evidence="2">Uncharacterized protein</fullName>
    </submittedName>
</protein>